<dbReference type="CDD" id="cd01949">
    <property type="entry name" value="GGDEF"/>
    <property type="match status" value="1"/>
</dbReference>
<comment type="caution">
    <text evidence="4">The sequence shown here is derived from an EMBL/GenBank/DDBJ whole genome shotgun (WGS) entry which is preliminary data.</text>
</comment>
<dbReference type="EC" id="2.7.7.65" evidence="4"/>
<feature type="domain" description="Response regulatory" evidence="2">
    <location>
        <begin position="401"/>
        <end position="524"/>
    </location>
</feature>
<dbReference type="RefSeq" id="WP_404315461.1">
    <property type="nucleotide sequence ID" value="NZ_JAUIYO010000002.1"/>
</dbReference>
<dbReference type="Pfam" id="PF00072">
    <property type="entry name" value="Response_reg"/>
    <property type="match status" value="2"/>
</dbReference>
<evidence type="ECO:0000259" key="2">
    <source>
        <dbReference type="PROSITE" id="PS50110"/>
    </source>
</evidence>
<dbReference type="InterPro" id="IPR000160">
    <property type="entry name" value="GGDEF_dom"/>
</dbReference>
<organism evidence="4 5">
    <name type="scientific">Bacillus lumedeiriae</name>
    <dbReference type="NCBI Taxonomy" id="3058829"/>
    <lineage>
        <taxon>Bacteria</taxon>
        <taxon>Bacillati</taxon>
        <taxon>Bacillota</taxon>
        <taxon>Bacilli</taxon>
        <taxon>Bacillales</taxon>
        <taxon>Bacillaceae</taxon>
        <taxon>Bacillus</taxon>
    </lineage>
</organism>
<dbReference type="SUPFAM" id="SSF52172">
    <property type="entry name" value="CheY-like"/>
    <property type="match status" value="2"/>
</dbReference>
<keyword evidence="1" id="KW-0597">Phosphoprotein</keyword>
<evidence type="ECO:0000256" key="1">
    <source>
        <dbReference type="PROSITE-ProRule" id="PRU00169"/>
    </source>
</evidence>
<evidence type="ECO:0000313" key="4">
    <source>
        <dbReference type="EMBL" id="MFK2825182.1"/>
    </source>
</evidence>
<dbReference type="PANTHER" id="PTHR45138">
    <property type="entry name" value="REGULATORY COMPONENTS OF SENSORY TRANSDUCTION SYSTEM"/>
    <property type="match status" value="1"/>
</dbReference>
<dbReference type="NCBIfam" id="TIGR00254">
    <property type="entry name" value="GGDEF"/>
    <property type="match status" value="1"/>
</dbReference>
<dbReference type="InterPro" id="IPR050469">
    <property type="entry name" value="Diguanylate_Cyclase"/>
</dbReference>
<dbReference type="PANTHER" id="PTHR45138:SF9">
    <property type="entry name" value="DIGUANYLATE CYCLASE DGCM-RELATED"/>
    <property type="match status" value="1"/>
</dbReference>
<dbReference type="PROSITE" id="PS50887">
    <property type="entry name" value="GGDEF"/>
    <property type="match status" value="1"/>
</dbReference>
<dbReference type="Gene3D" id="6.10.250.690">
    <property type="match status" value="1"/>
</dbReference>
<dbReference type="Gene3D" id="3.40.50.2300">
    <property type="match status" value="2"/>
</dbReference>
<feature type="modified residue" description="4-aspartylphosphate" evidence="1">
    <location>
        <position position="457"/>
    </location>
</feature>
<reference evidence="4 5" key="1">
    <citation type="submission" date="2023-07" db="EMBL/GenBank/DDBJ databases">
        <title>Bacillus lucianemedeirus sp. nov, a new species isolated from an immunobiological production facility.</title>
        <authorList>
            <person name="Costa L.V."/>
            <person name="Miranda R.V.S.L."/>
            <person name="Brandao M.L.L."/>
            <person name="Reis C.M.F."/>
            <person name="Frazao A.M."/>
            <person name="Cruz F.V."/>
            <person name="Baio P.V.P."/>
            <person name="Veras J.F.C."/>
            <person name="Ramos J.N."/>
            <person name="Vieira V."/>
        </authorList>
    </citation>
    <scope>NUCLEOTIDE SEQUENCE [LARGE SCALE GENOMIC DNA]</scope>
    <source>
        <strain evidence="4 5">B190/17</strain>
    </source>
</reference>
<feature type="domain" description="GGDEF" evidence="3">
    <location>
        <begin position="256"/>
        <end position="389"/>
    </location>
</feature>
<gene>
    <name evidence="4" type="ORF">QYG89_05715</name>
</gene>
<evidence type="ECO:0000259" key="3">
    <source>
        <dbReference type="PROSITE" id="PS50887"/>
    </source>
</evidence>
<dbReference type="InterPro" id="IPR001789">
    <property type="entry name" value="Sig_transdc_resp-reg_receiver"/>
</dbReference>
<dbReference type="GO" id="GO:0052621">
    <property type="term" value="F:diguanylate cyclase activity"/>
    <property type="evidence" value="ECO:0007669"/>
    <property type="project" value="UniProtKB-EC"/>
</dbReference>
<dbReference type="SMART" id="SM00448">
    <property type="entry name" value="REC"/>
    <property type="match status" value="2"/>
</dbReference>
<name>A0ABW8I6R5_9BACI</name>
<dbReference type="Gene3D" id="3.30.70.270">
    <property type="match status" value="1"/>
</dbReference>
<feature type="modified residue" description="4-aspartylphosphate" evidence="1">
    <location>
        <position position="149"/>
    </location>
</feature>
<keyword evidence="4" id="KW-0808">Transferase</keyword>
<proteinExistence type="predicted"/>
<dbReference type="Pfam" id="PF00990">
    <property type="entry name" value="GGDEF"/>
    <property type="match status" value="1"/>
</dbReference>
<keyword evidence="5" id="KW-1185">Reference proteome</keyword>
<dbReference type="SMART" id="SM00267">
    <property type="entry name" value="GGDEF"/>
    <property type="match status" value="1"/>
</dbReference>
<dbReference type="CDD" id="cd17574">
    <property type="entry name" value="REC_OmpR"/>
    <property type="match status" value="1"/>
</dbReference>
<feature type="domain" description="Response regulatory" evidence="2">
    <location>
        <begin position="100"/>
        <end position="216"/>
    </location>
</feature>
<keyword evidence="4" id="KW-0548">Nucleotidyltransferase</keyword>
<accession>A0ABW8I6R5</accession>
<dbReference type="PROSITE" id="PS50110">
    <property type="entry name" value="RESPONSE_REGULATORY"/>
    <property type="match status" value="2"/>
</dbReference>
<protein>
    <submittedName>
        <fullName evidence="4">Diguanylate cyclase</fullName>
        <ecNumber evidence="4">2.7.7.65</ecNumber>
    </submittedName>
</protein>
<dbReference type="InterPro" id="IPR011006">
    <property type="entry name" value="CheY-like_superfamily"/>
</dbReference>
<dbReference type="InterPro" id="IPR029787">
    <property type="entry name" value="Nucleotide_cyclase"/>
</dbReference>
<dbReference type="SUPFAM" id="SSF55073">
    <property type="entry name" value="Nucleotide cyclase"/>
    <property type="match status" value="1"/>
</dbReference>
<sequence length="529" mass="61228">MKTYQDIFMKRMNTTFQRWSSQPFVTERELYRFLYLFKKAADSIGLKELADSASVKLEQLNKGGNKNWSKEEWRPFLAELLRNDDGSIQKKQRAEKRGEVILFIESDIERLTALRKEMENEGWGVLAAMTAKKGLFLFLTKHPDLLLIDLDLPKDSGMELLREINETAGNRFTPIVAVSSKRGKQERIKAYEAGVLDYIEMPVEPDELMIRMKNKINYSNLMKGIVLIDELTGAFSRKFFNVEIKRQLHLLRESALPFSVAMLDLDHFKKVNDTYGHAVGDEVLKEFSRIVRSRIHQGDFFIRFGGEEFVLLMPNCTAVKAKQMIQSIIEEFKQHVFTFEEYVFSCSFSGGVIEVNHADDQPEEFLKKADLALYSSKVNGRGKVTNYQEVDSPLDQEKLLRIGIIDDDGVIRRMLEDQLQSMSFGEYQTDIRSFKEGEAFFNDNWYKQGGKYIILLDGVMPKIDGIEVLQRLRQEFPEEDFVIIMLTGRKSEKDIVKALELGADDYLTKPFSIKELEARVRRLAMRIVD</sequence>
<dbReference type="EMBL" id="JAUIYO010000002">
    <property type="protein sequence ID" value="MFK2825182.1"/>
    <property type="molecule type" value="Genomic_DNA"/>
</dbReference>
<dbReference type="Proteomes" id="UP001619911">
    <property type="component" value="Unassembled WGS sequence"/>
</dbReference>
<evidence type="ECO:0000313" key="5">
    <source>
        <dbReference type="Proteomes" id="UP001619911"/>
    </source>
</evidence>
<dbReference type="InterPro" id="IPR043128">
    <property type="entry name" value="Rev_trsase/Diguanyl_cyclase"/>
</dbReference>